<keyword evidence="1" id="KW-0472">Membrane</keyword>
<evidence type="ECO:0000313" key="2">
    <source>
        <dbReference type="EMBL" id="SCV00257.1"/>
    </source>
</evidence>
<accession>A0A1G4K8A9</accession>
<organism evidence="2 3">
    <name type="scientific">Lachancea meyersii CBS 8951</name>
    <dbReference type="NCBI Taxonomy" id="1266667"/>
    <lineage>
        <taxon>Eukaryota</taxon>
        <taxon>Fungi</taxon>
        <taxon>Dikarya</taxon>
        <taxon>Ascomycota</taxon>
        <taxon>Saccharomycotina</taxon>
        <taxon>Saccharomycetes</taxon>
        <taxon>Saccharomycetales</taxon>
        <taxon>Saccharomycetaceae</taxon>
        <taxon>Lachancea</taxon>
    </lineage>
</organism>
<dbReference type="AlphaFoldDB" id="A0A1G4K8A9"/>
<name>A0A1G4K8A9_9SACH</name>
<keyword evidence="1" id="KW-0812">Transmembrane</keyword>
<gene>
    <name evidence="2" type="ORF">LAME_0G08548G</name>
</gene>
<evidence type="ECO:0000313" key="3">
    <source>
        <dbReference type="Proteomes" id="UP000191144"/>
    </source>
</evidence>
<dbReference type="EMBL" id="LT598484">
    <property type="protein sequence ID" value="SCV00257.1"/>
    <property type="molecule type" value="Genomic_DNA"/>
</dbReference>
<reference evidence="3" key="1">
    <citation type="submission" date="2016-03" db="EMBL/GenBank/DDBJ databases">
        <authorList>
            <person name="Devillers Hugo."/>
        </authorList>
    </citation>
    <scope>NUCLEOTIDE SEQUENCE [LARGE SCALE GENOMIC DNA]</scope>
</reference>
<keyword evidence="1" id="KW-1133">Transmembrane helix</keyword>
<sequence>MLSSQILRNSAATVGRSLGAAAPKSASRILLRASPKRIGQSWVAIETRRLVPAVLGWTAFITSMLGWPFAVRAFMLPQKLD</sequence>
<dbReference type="Proteomes" id="UP000191144">
    <property type="component" value="Chromosome G"/>
</dbReference>
<proteinExistence type="predicted"/>
<feature type="transmembrane region" description="Helical" evidence="1">
    <location>
        <begin position="50"/>
        <end position="70"/>
    </location>
</feature>
<dbReference type="OrthoDB" id="4037199at2759"/>
<protein>
    <submittedName>
        <fullName evidence="2">LAME_0G08548g1_1</fullName>
    </submittedName>
</protein>
<keyword evidence="3" id="KW-1185">Reference proteome</keyword>
<evidence type="ECO:0000256" key="1">
    <source>
        <dbReference type="SAM" id="Phobius"/>
    </source>
</evidence>